<organism evidence="2 3">
    <name type="scientific">Paenibacillus sepulcri</name>
    <dbReference type="NCBI Taxonomy" id="359917"/>
    <lineage>
        <taxon>Bacteria</taxon>
        <taxon>Bacillati</taxon>
        <taxon>Bacillota</taxon>
        <taxon>Bacilli</taxon>
        <taxon>Bacillales</taxon>
        <taxon>Paenibacillaceae</taxon>
        <taxon>Paenibacillus</taxon>
    </lineage>
</organism>
<gene>
    <name evidence="2" type="ORF">K0U00_45890</name>
</gene>
<feature type="signal peptide" evidence="1">
    <location>
        <begin position="1"/>
        <end position="23"/>
    </location>
</feature>
<name>A0ABS7CKR8_9BACL</name>
<dbReference type="Proteomes" id="UP001519887">
    <property type="component" value="Unassembled WGS sequence"/>
</dbReference>
<sequence>MKKTLSWMLVLTLIFGIMQTAAAADNEPLEQDPAIGAADGTSGEEAALIMDTPAQSAAGSVTQMTYEAEASGNTLGGNAGVSNC</sequence>
<accession>A0ABS7CKR8</accession>
<feature type="non-terminal residue" evidence="2">
    <location>
        <position position="84"/>
    </location>
</feature>
<keyword evidence="3" id="KW-1185">Reference proteome</keyword>
<evidence type="ECO:0000313" key="2">
    <source>
        <dbReference type="EMBL" id="MBW7461412.1"/>
    </source>
</evidence>
<evidence type="ECO:0000256" key="1">
    <source>
        <dbReference type="SAM" id="SignalP"/>
    </source>
</evidence>
<keyword evidence="1" id="KW-0732">Signal</keyword>
<evidence type="ECO:0000313" key="3">
    <source>
        <dbReference type="Proteomes" id="UP001519887"/>
    </source>
</evidence>
<reference evidence="2 3" key="1">
    <citation type="submission" date="2021-07" db="EMBL/GenBank/DDBJ databases">
        <title>Paenibacillus radiodurans sp. nov., isolated from the southeastern edge of Tengger Desert.</title>
        <authorList>
            <person name="Zhang G."/>
        </authorList>
    </citation>
    <scope>NUCLEOTIDE SEQUENCE [LARGE SCALE GENOMIC DNA]</scope>
    <source>
        <strain evidence="2 3">CCM 7311</strain>
    </source>
</reference>
<dbReference type="EMBL" id="JAHZIK010002932">
    <property type="protein sequence ID" value="MBW7461412.1"/>
    <property type="molecule type" value="Genomic_DNA"/>
</dbReference>
<proteinExistence type="predicted"/>
<comment type="caution">
    <text evidence="2">The sequence shown here is derived from an EMBL/GenBank/DDBJ whole genome shotgun (WGS) entry which is preliminary data.</text>
</comment>
<protein>
    <submittedName>
        <fullName evidence="2">Uncharacterized protein</fullName>
    </submittedName>
</protein>
<feature type="chain" id="PRO_5047134007" evidence="1">
    <location>
        <begin position="24"/>
        <end position="84"/>
    </location>
</feature>